<reference evidence="2 3" key="1">
    <citation type="journal article" date="2016" name="Int. J. Syst. Evol. Microbiol.">
        <title>Lysobacter erysipheiresistens sp. nov., an antagonist of powdery mildew, isolated from tobacco-cultivated soil.</title>
        <authorList>
            <person name="Xie B."/>
            <person name="Li T."/>
            <person name="Lin X."/>
            <person name="Wang C.J."/>
            <person name="Chen Y.J."/>
            <person name="Liu W.J."/>
            <person name="Zhao Z.W."/>
        </authorList>
    </citation>
    <scope>NUCLEOTIDE SEQUENCE [LARGE SCALE GENOMIC DNA]</scope>
    <source>
        <strain evidence="2 3">RS-LYSO-3</strain>
    </source>
</reference>
<feature type="transmembrane region" description="Helical" evidence="1">
    <location>
        <begin position="35"/>
        <end position="55"/>
    </location>
</feature>
<dbReference type="RefSeq" id="WP_332614068.1">
    <property type="nucleotide sequence ID" value="NZ_JAXGFP010000001.1"/>
</dbReference>
<protein>
    <recommendedName>
        <fullName evidence="4">Holin</fullName>
    </recommendedName>
</protein>
<dbReference type="EMBL" id="JAXGFP010000001">
    <property type="protein sequence ID" value="MEG3182704.1"/>
    <property type="molecule type" value="Genomic_DNA"/>
</dbReference>
<sequence>MLGIDRRKLARLYDWSLVAVGAVVAYLATDPGAREYLAEIGGFATMAIGVVNVLLNRLPKPPAE</sequence>
<accession>A0ABU7YUP2</accession>
<comment type="caution">
    <text evidence="2">The sequence shown here is derived from an EMBL/GenBank/DDBJ whole genome shotgun (WGS) entry which is preliminary data.</text>
</comment>
<name>A0ABU7YUP2_9GAMM</name>
<evidence type="ECO:0000313" key="2">
    <source>
        <dbReference type="EMBL" id="MEG3182704.1"/>
    </source>
</evidence>
<keyword evidence="1" id="KW-0472">Membrane</keyword>
<keyword evidence="1" id="KW-0812">Transmembrane</keyword>
<keyword evidence="3" id="KW-1185">Reference proteome</keyword>
<keyword evidence="1" id="KW-1133">Transmembrane helix</keyword>
<evidence type="ECO:0008006" key="4">
    <source>
        <dbReference type="Google" id="ProtNLM"/>
    </source>
</evidence>
<feature type="transmembrane region" description="Helical" evidence="1">
    <location>
        <begin position="12"/>
        <end position="29"/>
    </location>
</feature>
<organism evidence="2 3">
    <name type="scientific">Novilysobacter erysipheiresistens</name>
    <dbReference type="NCBI Taxonomy" id="1749332"/>
    <lineage>
        <taxon>Bacteria</taxon>
        <taxon>Pseudomonadati</taxon>
        <taxon>Pseudomonadota</taxon>
        <taxon>Gammaproteobacteria</taxon>
        <taxon>Lysobacterales</taxon>
        <taxon>Lysobacteraceae</taxon>
        <taxon>Novilysobacter</taxon>
    </lineage>
</organism>
<evidence type="ECO:0000256" key="1">
    <source>
        <dbReference type="SAM" id="Phobius"/>
    </source>
</evidence>
<dbReference type="Proteomes" id="UP001355056">
    <property type="component" value="Unassembled WGS sequence"/>
</dbReference>
<evidence type="ECO:0000313" key="3">
    <source>
        <dbReference type="Proteomes" id="UP001355056"/>
    </source>
</evidence>
<gene>
    <name evidence="2" type="ORF">SNE34_01570</name>
</gene>
<proteinExistence type="predicted"/>